<sequence length="1040" mass="117981">MPQNLLADGSPLREAIKVMTPEACGMGMSSGNVEIIGWLYQFYIAPRKDSVMAGFKKGKKAGANEIPAATQLFTPEWIVRYLVQNTVGRLWMVNHPDCALADSWEYYITPTSDDDTAQLTVSSPEELTVCDPACGSGHMLTYAFDLLYEIYEDEGYAPSDIPVLILDHNLFGMEIDERAAQLAAFALTMKARGRSRRFFRKQIQPHIEQIKKLQFSEEETEELNELYDVTLSSETWNTYANADVFGSLIQPDTMLAAVCDNIDELESPALYAADLIERGNRVLEQTRYLSRTYATVVGNPPYMGGKNMSAQLKKYVEEHYPKGKSDLFAVFMLRCMHLVPQHGYVGFMTPYVWMFIHSYEDLRKQIIDQDHISSLIQLEYSGFDGATVPICTFVLQRGRNSEQGSYIRLSDFPGAKQQAPRTREIITAHKLATQDLPYEHAEMAKHFYEVDQQEFAQIPGSPIVYWLPESMLKTFSEGKPLKDIAQPRQGLVTADNNRFVREWWEVSQNRTRLDCDSLQDAAESGAKWFPYNKGGDFRKWYGNQEFVVNWANGGQEIRSFGTEGGGRPLSRAQNTEFYFQTSVSWSHVTSGSPSFRAYPNGFIFSHVGDCLFGVGLSLHNLLQICNSSVAQEIFKAIAPTISLEVGQVATLPVIGINQSNDNLPALMQCAQRDWNSSELAWGFHTFVLFDTDGSTLSHRIKSVIFKCAKRSEEQRCREVENNRLIALAYKVEDDIPIDVPIERVSLKRNKAFAYPKASPEERDELFTLDLIKELISYAVGCMFGRYSLDEPGLILASQGETIDDFHMKVPDPSFEPDADNVIPMCEGDYFEDDIVVRFRKFIAVAFGAEHLEENIAYIEQVLGKPLRKYFLNDFYNDHVKMYSNRPIYWQYSSRADGKGGTDKGAFKALVYLHRYTPSTTSTVLAYLRDYIARVSGYAEMLERPEEATNTASAGKRTKAKTAKDLREADRLRKIVNECKAYEDDVLYPLATRNMPIDLDDGVLVNYLRMGNAVSTIKAIEKKRKDVETWEWPVHPLGSER</sequence>
<dbReference type="GO" id="GO:0009007">
    <property type="term" value="F:site-specific DNA-methyltransferase (adenine-specific) activity"/>
    <property type="evidence" value="ECO:0007669"/>
    <property type="project" value="UniProtKB-EC"/>
</dbReference>
<keyword evidence="3" id="KW-0808">Transferase</keyword>
<evidence type="ECO:0000256" key="2">
    <source>
        <dbReference type="ARBA" id="ARBA00022603"/>
    </source>
</evidence>
<dbReference type="Gene3D" id="3.40.50.150">
    <property type="entry name" value="Vaccinia Virus protein VP39"/>
    <property type="match status" value="1"/>
</dbReference>
<evidence type="ECO:0000256" key="4">
    <source>
        <dbReference type="ARBA" id="ARBA00022691"/>
    </source>
</evidence>
<evidence type="ECO:0000259" key="6">
    <source>
        <dbReference type="Pfam" id="PF07669"/>
    </source>
</evidence>
<evidence type="ECO:0000313" key="7">
    <source>
        <dbReference type="EMBL" id="RYQ39644.1"/>
    </source>
</evidence>
<dbReference type="EMBL" id="RYUY01000003">
    <property type="protein sequence ID" value="RYQ39644.1"/>
    <property type="molecule type" value="Genomic_DNA"/>
</dbReference>
<dbReference type="EC" id="2.1.1.72" evidence="1"/>
<dbReference type="SUPFAM" id="SSF53335">
    <property type="entry name" value="S-adenosyl-L-methionine-dependent methyltransferases"/>
    <property type="match status" value="1"/>
</dbReference>
<dbReference type="PANTHER" id="PTHR33841:SF1">
    <property type="entry name" value="DNA METHYLTRANSFERASE A"/>
    <property type="match status" value="1"/>
</dbReference>
<organism evidence="7 8">
    <name type="scientific">Bifidobacterium pseudolongum subsp. globosum</name>
    <dbReference type="NCBI Taxonomy" id="1690"/>
    <lineage>
        <taxon>Bacteria</taxon>
        <taxon>Bacillati</taxon>
        <taxon>Actinomycetota</taxon>
        <taxon>Actinomycetes</taxon>
        <taxon>Bifidobacteriales</taxon>
        <taxon>Bifidobacteriaceae</taxon>
        <taxon>Bifidobacterium</taxon>
    </lineage>
</organism>
<gene>
    <name evidence="7" type="ORF">PG2001B_0958</name>
</gene>
<keyword evidence="2 7" id="KW-0489">Methyltransferase</keyword>
<dbReference type="InterPro" id="IPR011639">
    <property type="entry name" value="MethylTrfase_TaqI-like_dom"/>
</dbReference>
<evidence type="ECO:0000313" key="8">
    <source>
        <dbReference type="Proteomes" id="UP000293208"/>
    </source>
</evidence>
<protein>
    <recommendedName>
        <fullName evidence="1">site-specific DNA-methyltransferase (adenine-specific)</fullName>
        <ecNumber evidence="1">2.1.1.72</ecNumber>
    </recommendedName>
</protein>
<dbReference type="PROSITE" id="PS00092">
    <property type="entry name" value="N6_MTASE"/>
    <property type="match status" value="1"/>
</dbReference>
<reference evidence="7 8" key="1">
    <citation type="submission" date="2018-12" db="EMBL/GenBank/DDBJ databases">
        <title>Unveiling genomic diversity among members of the Bifidobacterium pseudolongum species, a widely distributed gut commensal of the animal kingdom.</title>
        <authorList>
            <person name="Lugli G.A."/>
            <person name="Duranti S."/>
            <person name="Albert K."/>
            <person name="Mancabelli L."/>
            <person name="Napoli S."/>
            <person name="Viappiani A."/>
            <person name="Anzalone R."/>
            <person name="Longhi G."/>
            <person name="Milani C."/>
            <person name="Turroni F."/>
            <person name="Alessandri G."/>
            <person name="Sela D.A."/>
            <person name="Van Sinderen D."/>
            <person name="Ventura M."/>
        </authorList>
    </citation>
    <scope>NUCLEOTIDE SEQUENCE [LARGE SCALE GENOMIC DNA]</scope>
    <source>
        <strain evidence="7 8">2001B</strain>
    </source>
</reference>
<evidence type="ECO:0000256" key="5">
    <source>
        <dbReference type="ARBA" id="ARBA00047942"/>
    </source>
</evidence>
<dbReference type="InterPro" id="IPR047939">
    <property type="entry name" value="BREX_1_PglX"/>
</dbReference>
<dbReference type="NCBIfam" id="NF033452">
    <property type="entry name" value="BREX_1_MTaseX"/>
    <property type="match status" value="1"/>
</dbReference>
<dbReference type="InterPro" id="IPR050953">
    <property type="entry name" value="N4_N6_ade-DNA_methylase"/>
</dbReference>
<dbReference type="PRINTS" id="PR00507">
    <property type="entry name" value="N12N6MTFRASE"/>
</dbReference>
<accession>A0A4Q5AXY3</accession>
<dbReference type="PANTHER" id="PTHR33841">
    <property type="entry name" value="DNA METHYLTRANSFERASE YEEA-RELATED"/>
    <property type="match status" value="1"/>
</dbReference>
<dbReference type="GO" id="GO:0006304">
    <property type="term" value="P:DNA modification"/>
    <property type="evidence" value="ECO:0007669"/>
    <property type="project" value="InterPro"/>
</dbReference>
<dbReference type="Proteomes" id="UP000293208">
    <property type="component" value="Unassembled WGS sequence"/>
</dbReference>
<dbReference type="GO" id="GO:0003676">
    <property type="term" value="F:nucleic acid binding"/>
    <property type="evidence" value="ECO:0007669"/>
    <property type="project" value="InterPro"/>
</dbReference>
<keyword evidence="4" id="KW-0949">S-adenosyl-L-methionine</keyword>
<dbReference type="InterPro" id="IPR002052">
    <property type="entry name" value="DNA_methylase_N6_adenine_CS"/>
</dbReference>
<dbReference type="GO" id="GO:0032259">
    <property type="term" value="P:methylation"/>
    <property type="evidence" value="ECO:0007669"/>
    <property type="project" value="UniProtKB-KW"/>
</dbReference>
<dbReference type="InterPro" id="IPR029063">
    <property type="entry name" value="SAM-dependent_MTases_sf"/>
</dbReference>
<comment type="caution">
    <text evidence="7">The sequence shown here is derived from an EMBL/GenBank/DDBJ whole genome shotgun (WGS) entry which is preliminary data.</text>
</comment>
<dbReference type="AlphaFoldDB" id="A0A4Q5AXY3"/>
<feature type="domain" description="Type II methyltransferase M.TaqI-like" evidence="6">
    <location>
        <begin position="168"/>
        <end position="380"/>
    </location>
</feature>
<comment type="catalytic activity">
    <reaction evidence="5">
        <text>a 2'-deoxyadenosine in DNA + S-adenosyl-L-methionine = an N(6)-methyl-2'-deoxyadenosine in DNA + S-adenosyl-L-homocysteine + H(+)</text>
        <dbReference type="Rhea" id="RHEA:15197"/>
        <dbReference type="Rhea" id="RHEA-COMP:12418"/>
        <dbReference type="Rhea" id="RHEA-COMP:12419"/>
        <dbReference type="ChEBI" id="CHEBI:15378"/>
        <dbReference type="ChEBI" id="CHEBI:57856"/>
        <dbReference type="ChEBI" id="CHEBI:59789"/>
        <dbReference type="ChEBI" id="CHEBI:90615"/>
        <dbReference type="ChEBI" id="CHEBI:90616"/>
        <dbReference type="EC" id="2.1.1.72"/>
    </reaction>
</comment>
<proteinExistence type="predicted"/>
<evidence type="ECO:0000256" key="1">
    <source>
        <dbReference type="ARBA" id="ARBA00011900"/>
    </source>
</evidence>
<dbReference type="Pfam" id="PF07669">
    <property type="entry name" value="Eco57I"/>
    <property type="match status" value="1"/>
</dbReference>
<evidence type="ECO:0000256" key="3">
    <source>
        <dbReference type="ARBA" id="ARBA00022679"/>
    </source>
</evidence>
<name>A0A4Q5AXY3_9BIFI</name>